<dbReference type="InterPro" id="IPR013210">
    <property type="entry name" value="LRR_N_plant-typ"/>
</dbReference>
<dbReference type="FunCoup" id="D8RNJ6">
    <property type="interactions" value="759"/>
</dbReference>
<dbReference type="InterPro" id="IPR046959">
    <property type="entry name" value="PRK1-6/SRF4-like"/>
</dbReference>
<dbReference type="PANTHER" id="PTHR48007">
    <property type="entry name" value="LEUCINE-RICH REPEAT RECEPTOR-LIKE PROTEIN KINASE PXC1"/>
    <property type="match status" value="1"/>
</dbReference>
<dbReference type="Pfam" id="PF13855">
    <property type="entry name" value="LRR_8"/>
    <property type="match status" value="3"/>
</dbReference>
<accession>D8RNJ6</accession>
<keyword evidence="9" id="KW-0418">Kinase</keyword>
<dbReference type="OMA" id="MQMLSLC"/>
<evidence type="ECO:0000256" key="10">
    <source>
        <dbReference type="ARBA" id="ARBA00022840"/>
    </source>
</evidence>
<feature type="signal peptide" evidence="17">
    <location>
        <begin position="1"/>
        <end position="38"/>
    </location>
</feature>
<dbReference type="InterPro" id="IPR008271">
    <property type="entry name" value="Ser/Thr_kinase_AS"/>
</dbReference>
<dbReference type="SMART" id="SM00369">
    <property type="entry name" value="LRR_TYP"/>
    <property type="match status" value="7"/>
</dbReference>
<keyword evidence="14" id="KW-0325">Glycoprotein</keyword>
<keyword evidence="4" id="KW-0808">Transferase</keyword>
<evidence type="ECO:0000256" key="11">
    <source>
        <dbReference type="ARBA" id="ARBA00022989"/>
    </source>
</evidence>
<gene>
    <name evidence="19" type="ORF">SELMODRAFT_98598</name>
</gene>
<dbReference type="EMBL" id="GL377585">
    <property type="protein sequence ID" value="EFJ25875.1"/>
    <property type="molecule type" value="Genomic_DNA"/>
</dbReference>
<keyword evidence="8 15" id="KW-0547">Nucleotide-binding</keyword>
<dbReference type="InterPro" id="IPR032675">
    <property type="entry name" value="LRR_dom_sf"/>
</dbReference>
<dbReference type="SMART" id="SM00220">
    <property type="entry name" value="S_TKc"/>
    <property type="match status" value="1"/>
</dbReference>
<dbReference type="PANTHER" id="PTHR48007:SF76">
    <property type="entry name" value="OS03G0145102 PROTEIN"/>
    <property type="match status" value="1"/>
</dbReference>
<dbReference type="SUPFAM" id="SSF52058">
    <property type="entry name" value="L domain-like"/>
    <property type="match status" value="2"/>
</dbReference>
<dbReference type="PROSITE" id="PS51450">
    <property type="entry name" value="LRR"/>
    <property type="match status" value="1"/>
</dbReference>
<dbReference type="FunFam" id="1.10.510.10:FF:000267">
    <property type="entry name" value="probable LRR receptor-like serine/threonine-protein kinase IRK"/>
    <property type="match status" value="1"/>
</dbReference>
<feature type="chain" id="PRO_5003121966" description="Protein kinase domain-containing protein" evidence="17">
    <location>
        <begin position="39"/>
        <end position="927"/>
    </location>
</feature>
<proteinExistence type="inferred from homology"/>
<keyword evidence="6 17" id="KW-0732">Signal</keyword>
<dbReference type="CDD" id="cd14066">
    <property type="entry name" value="STKc_IRAK"/>
    <property type="match status" value="1"/>
</dbReference>
<dbReference type="AlphaFoldDB" id="D8RNJ6"/>
<comment type="similarity">
    <text evidence="2">Belongs to the protein kinase superfamily. Ser/Thr protein kinase family.</text>
</comment>
<dbReference type="FunFam" id="3.80.10.10:FF:000275">
    <property type="entry name" value="Leucine-rich repeat receptor-like protein kinase"/>
    <property type="match status" value="1"/>
</dbReference>
<evidence type="ECO:0000256" key="8">
    <source>
        <dbReference type="ARBA" id="ARBA00022741"/>
    </source>
</evidence>
<keyword evidence="10 15" id="KW-0067">ATP-binding</keyword>
<keyword evidence="13" id="KW-0675">Receptor</keyword>
<dbReference type="OrthoDB" id="676979at2759"/>
<evidence type="ECO:0000256" key="12">
    <source>
        <dbReference type="ARBA" id="ARBA00023136"/>
    </source>
</evidence>
<evidence type="ECO:0000256" key="1">
    <source>
        <dbReference type="ARBA" id="ARBA00004479"/>
    </source>
</evidence>
<sequence>MSARIHGRRAGAPGKIDSVLFLAILALILASLPRHSTGEGDETVSWNDDVLGLLVFKAGLQDPRGSLASWSEADSSPCNWTGIRCGSASGRVESVSLDGLALSGTIGRGLLKLERLKTLSLSANNLSGNVVPELFRMLDFVDLKKNRLSGELPSPMGASIRYVDLSDNAFTGALARDFFGGGHLLRYLSLSKNRLTGQLSPSLAANQTGLVTLRIAENGFSGDLPDWIGKSLRALQELDFSWNGFQGSIPPSLATLSSLRSLNLAGNNLTGVVPQSLLQLLRLSSLDLSSNHLGGKIPFGLFSSSLQFLNLSRNEFLGDFPIWPPCHALQVVDISGNRIFGEVPSRIAQCSSLQHLNVGWNVLSGGIPGQISQLQRLMFLDLSHNQLQGGIPSTFTNMSSLTVLKLAKNLLVGNIPKAISKCERLVELDLSSNRLSGSIPGALSRLNFLQSLDLAWNNLTGPIPKELVKLESLSSLDVSHNHLDGPIPKGGVFNLVNRTAFQGNSGLCGAALDVACSTVPKPIVLNPNASSDTAGILQSGGHRGKNKIVLSVSAIIAISAAAVIALGIVVVSVLNIRAQQAAPAAALKNNFFMADHNSSPSSSSEDLAIGKLVMFTDGNDTKSEELLPSAHSLLNKEQEIGRGGFGVVYRAAISDGRTFAVKKLVTAGLVKSQLEFEKEVQQLGKIEHPNLVALQGYYWTSRMQLLIYDFVPNGSLYSRLHERTFGEPPLSWSERFKIAQGTAMGLSHLHHSCQPQVIHYDLKSNNILLGVDNRPLISDYGLANLLPVLDRYAISSKFQGALGYMAPEFASQSSKVTEKCDVYGFGIILLELVTGRRPVEYMEEDVVILCDYVRALLNEGRGMSCVEPSLEASPEDEVLPVIKLGLICSSPLPSNRPSMAEVVQILELVRPLPGIDNSNSISRSSSS</sequence>
<dbReference type="KEGG" id="smo:SELMODRAFT_98598"/>
<evidence type="ECO:0000256" key="3">
    <source>
        <dbReference type="ARBA" id="ARBA00022614"/>
    </source>
</evidence>
<evidence type="ECO:0000256" key="7">
    <source>
        <dbReference type="ARBA" id="ARBA00022737"/>
    </source>
</evidence>
<name>D8RNJ6_SELML</name>
<dbReference type="PRINTS" id="PR00019">
    <property type="entry name" value="LEURICHRPT"/>
</dbReference>
<dbReference type="InterPro" id="IPR001611">
    <property type="entry name" value="Leu-rich_rpt"/>
</dbReference>
<protein>
    <recommendedName>
        <fullName evidence="18">Protein kinase domain-containing protein</fullName>
    </recommendedName>
</protein>
<feature type="domain" description="Protein kinase" evidence="18">
    <location>
        <begin position="634"/>
        <end position="909"/>
    </location>
</feature>
<evidence type="ECO:0000313" key="19">
    <source>
        <dbReference type="EMBL" id="EFJ25875.1"/>
    </source>
</evidence>
<keyword evidence="3" id="KW-0433">Leucine-rich repeat</keyword>
<feature type="transmembrane region" description="Helical" evidence="16">
    <location>
        <begin position="548"/>
        <end position="574"/>
    </location>
</feature>
<dbReference type="Pfam" id="PF00560">
    <property type="entry name" value="LRR_1"/>
    <property type="match status" value="1"/>
</dbReference>
<evidence type="ECO:0000256" key="14">
    <source>
        <dbReference type="ARBA" id="ARBA00023180"/>
    </source>
</evidence>
<dbReference type="Gene3D" id="1.10.510.10">
    <property type="entry name" value="Transferase(Phosphotransferase) domain 1"/>
    <property type="match status" value="1"/>
</dbReference>
<organism evidence="20">
    <name type="scientific">Selaginella moellendorffii</name>
    <name type="common">Spikemoss</name>
    <dbReference type="NCBI Taxonomy" id="88036"/>
    <lineage>
        <taxon>Eukaryota</taxon>
        <taxon>Viridiplantae</taxon>
        <taxon>Streptophyta</taxon>
        <taxon>Embryophyta</taxon>
        <taxon>Tracheophyta</taxon>
        <taxon>Lycopodiopsida</taxon>
        <taxon>Selaginellales</taxon>
        <taxon>Selaginellaceae</taxon>
        <taxon>Selaginella</taxon>
    </lineage>
</organism>
<keyword evidence="7" id="KW-0677">Repeat</keyword>
<keyword evidence="11 16" id="KW-1133">Transmembrane helix</keyword>
<dbReference type="Gramene" id="EFJ25875">
    <property type="protein sequence ID" value="EFJ25875"/>
    <property type="gene ID" value="SELMODRAFT_98598"/>
</dbReference>
<evidence type="ECO:0000256" key="17">
    <source>
        <dbReference type="SAM" id="SignalP"/>
    </source>
</evidence>
<keyword evidence="5 16" id="KW-0812">Transmembrane</keyword>
<dbReference type="Gene3D" id="3.80.10.10">
    <property type="entry name" value="Ribonuclease Inhibitor"/>
    <property type="match status" value="2"/>
</dbReference>
<dbReference type="PROSITE" id="PS00108">
    <property type="entry name" value="PROTEIN_KINASE_ST"/>
    <property type="match status" value="1"/>
</dbReference>
<reference evidence="19 20" key="1">
    <citation type="journal article" date="2011" name="Science">
        <title>The Selaginella genome identifies genetic changes associated with the evolution of vascular plants.</title>
        <authorList>
            <person name="Banks J.A."/>
            <person name="Nishiyama T."/>
            <person name="Hasebe M."/>
            <person name="Bowman J.L."/>
            <person name="Gribskov M."/>
            <person name="dePamphilis C."/>
            <person name="Albert V.A."/>
            <person name="Aono N."/>
            <person name="Aoyama T."/>
            <person name="Ambrose B.A."/>
            <person name="Ashton N.W."/>
            <person name="Axtell M.J."/>
            <person name="Barker E."/>
            <person name="Barker M.S."/>
            <person name="Bennetzen J.L."/>
            <person name="Bonawitz N.D."/>
            <person name="Chapple C."/>
            <person name="Cheng C."/>
            <person name="Correa L.G."/>
            <person name="Dacre M."/>
            <person name="DeBarry J."/>
            <person name="Dreyer I."/>
            <person name="Elias M."/>
            <person name="Engstrom E.M."/>
            <person name="Estelle M."/>
            <person name="Feng L."/>
            <person name="Finet C."/>
            <person name="Floyd S.K."/>
            <person name="Frommer W.B."/>
            <person name="Fujita T."/>
            <person name="Gramzow L."/>
            <person name="Gutensohn M."/>
            <person name="Harholt J."/>
            <person name="Hattori M."/>
            <person name="Heyl A."/>
            <person name="Hirai T."/>
            <person name="Hiwatashi Y."/>
            <person name="Ishikawa M."/>
            <person name="Iwata M."/>
            <person name="Karol K.G."/>
            <person name="Koehler B."/>
            <person name="Kolukisaoglu U."/>
            <person name="Kubo M."/>
            <person name="Kurata T."/>
            <person name="Lalonde S."/>
            <person name="Li K."/>
            <person name="Li Y."/>
            <person name="Litt A."/>
            <person name="Lyons E."/>
            <person name="Manning G."/>
            <person name="Maruyama T."/>
            <person name="Michael T.P."/>
            <person name="Mikami K."/>
            <person name="Miyazaki S."/>
            <person name="Morinaga S."/>
            <person name="Murata T."/>
            <person name="Mueller-Roeber B."/>
            <person name="Nelson D.R."/>
            <person name="Obara M."/>
            <person name="Oguri Y."/>
            <person name="Olmstead R.G."/>
            <person name="Onodera N."/>
            <person name="Petersen B.L."/>
            <person name="Pils B."/>
            <person name="Prigge M."/>
            <person name="Rensing S.A."/>
            <person name="Riano-Pachon D.M."/>
            <person name="Roberts A.W."/>
            <person name="Sato Y."/>
            <person name="Scheller H.V."/>
            <person name="Schulz B."/>
            <person name="Schulz C."/>
            <person name="Shakirov E.V."/>
            <person name="Shibagaki N."/>
            <person name="Shinohara N."/>
            <person name="Shippen D.E."/>
            <person name="Soerensen I."/>
            <person name="Sotooka R."/>
            <person name="Sugimoto N."/>
            <person name="Sugita M."/>
            <person name="Sumikawa N."/>
            <person name="Tanurdzic M."/>
            <person name="Theissen G."/>
            <person name="Ulvskov P."/>
            <person name="Wakazuki S."/>
            <person name="Weng J.K."/>
            <person name="Willats W.W."/>
            <person name="Wipf D."/>
            <person name="Wolf P.G."/>
            <person name="Yang L."/>
            <person name="Zimmer A.D."/>
            <person name="Zhu Q."/>
            <person name="Mitros T."/>
            <person name="Hellsten U."/>
            <person name="Loque D."/>
            <person name="Otillar R."/>
            <person name="Salamov A."/>
            <person name="Schmutz J."/>
            <person name="Shapiro H."/>
            <person name="Lindquist E."/>
            <person name="Lucas S."/>
            <person name="Rokhsar D."/>
            <person name="Grigoriev I.V."/>
        </authorList>
    </citation>
    <scope>NUCLEOTIDE SEQUENCE [LARGE SCALE GENOMIC DNA]</scope>
</reference>
<evidence type="ECO:0000256" key="5">
    <source>
        <dbReference type="ARBA" id="ARBA00022692"/>
    </source>
</evidence>
<evidence type="ECO:0000256" key="13">
    <source>
        <dbReference type="ARBA" id="ARBA00023170"/>
    </source>
</evidence>
<evidence type="ECO:0000256" key="4">
    <source>
        <dbReference type="ARBA" id="ARBA00022679"/>
    </source>
</evidence>
<dbReference type="InterPro" id="IPR017441">
    <property type="entry name" value="Protein_kinase_ATP_BS"/>
</dbReference>
<evidence type="ECO:0000256" key="2">
    <source>
        <dbReference type="ARBA" id="ARBA00008684"/>
    </source>
</evidence>
<dbReference type="PROSITE" id="PS50011">
    <property type="entry name" value="PROTEIN_KINASE_DOM"/>
    <property type="match status" value="1"/>
</dbReference>
<dbReference type="InParanoid" id="D8RNJ6"/>
<dbReference type="eggNOG" id="ENOG502QU7G">
    <property type="taxonomic scope" value="Eukaryota"/>
</dbReference>
<dbReference type="FunFam" id="3.80.10.10:FF:000095">
    <property type="entry name" value="LRR receptor-like serine/threonine-protein kinase GSO1"/>
    <property type="match status" value="1"/>
</dbReference>
<dbReference type="GO" id="GO:0016020">
    <property type="term" value="C:membrane"/>
    <property type="evidence" value="ECO:0000318"/>
    <property type="project" value="GO_Central"/>
</dbReference>
<evidence type="ECO:0000256" key="9">
    <source>
        <dbReference type="ARBA" id="ARBA00022777"/>
    </source>
</evidence>
<keyword evidence="20" id="KW-1185">Reference proteome</keyword>
<evidence type="ECO:0000256" key="15">
    <source>
        <dbReference type="PROSITE-ProRule" id="PRU10141"/>
    </source>
</evidence>
<dbReference type="GO" id="GO:0005524">
    <property type="term" value="F:ATP binding"/>
    <property type="evidence" value="ECO:0007669"/>
    <property type="project" value="UniProtKB-UniRule"/>
</dbReference>
<dbReference type="FunFam" id="3.30.200.20:FF:000295">
    <property type="entry name" value="probable LRR receptor-like serine/threonine-protein kinase IRK"/>
    <property type="match status" value="1"/>
</dbReference>
<dbReference type="InterPro" id="IPR011009">
    <property type="entry name" value="Kinase-like_dom_sf"/>
</dbReference>
<dbReference type="Pfam" id="PF00069">
    <property type="entry name" value="Pkinase"/>
    <property type="match status" value="1"/>
</dbReference>
<dbReference type="InterPro" id="IPR003591">
    <property type="entry name" value="Leu-rich_rpt_typical-subtyp"/>
</dbReference>
<dbReference type="PROSITE" id="PS00107">
    <property type="entry name" value="PROTEIN_KINASE_ATP"/>
    <property type="match status" value="1"/>
</dbReference>
<keyword evidence="12 16" id="KW-0472">Membrane</keyword>
<feature type="binding site" evidence="15">
    <location>
        <position position="663"/>
    </location>
    <ligand>
        <name>ATP</name>
        <dbReference type="ChEBI" id="CHEBI:30616"/>
    </ligand>
</feature>
<evidence type="ECO:0000259" key="18">
    <source>
        <dbReference type="PROSITE" id="PS50011"/>
    </source>
</evidence>
<evidence type="ECO:0000313" key="20">
    <source>
        <dbReference type="Proteomes" id="UP000001514"/>
    </source>
</evidence>
<dbReference type="HOGENOM" id="CLU_000288_22_9_1"/>
<dbReference type="Gene3D" id="3.30.200.20">
    <property type="entry name" value="Phosphorylase Kinase, domain 1"/>
    <property type="match status" value="1"/>
</dbReference>
<comment type="subcellular location">
    <subcellularLocation>
        <location evidence="1">Membrane</location>
        <topology evidence="1">Single-pass type I membrane protein</topology>
    </subcellularLocation>
</comment>
<dbReference type="FunFam" id="3.80.10.10:FF:000041">
    <property type="entry name" value="LRR receptor-like serine/threonine-protein kinase ERECTA"/>
    <property type="match status" value="1"/>
</dbReference>
<dbReference type="GO" id="GO:0004674">
    <property type="term" value="F:protein serine/threonine kinase activity"/>
    <property type="evidence" value="ECO:0000318"/>
    <property type="project" value="GO_Central"/>
</dbReference>
<evidence type="ECO:0000256" key="16">
    <source>
        <dbReference type="SAM" id="Phobius"/>
    </source>
</evidence>
<dbReference type="Pfam" id="PF08263">
    <property type="entry name" value="LRRNT_2"/>
    <property type="match status" value="1"/>
</dbReference>
<dbReference type="InterPro" id="IPR000719">
    <property type="entry name" value="Prot_kinase_dom"/>
</dbReference>
<dbReference type="SUPFAM" id="SSF56112">
    <property type="entry name" value="Protein kinase-like (PK-like)"/>
    <property type="match status" value="1"/>
</dbReference>
<evidence type="ECO:0000256" key="6">
    <source>
        <dbReference type="ARBA" id="ARBA00022729"/>
    </source>
</evidence>
<dbReference type="Proteomes" id="UP000001514">
    <property type="component" value="Unassembled WGS sequence"/>
</dbReference>